<keyword evidence="1" id="KW-0472">Membrane</keyword>
<feature type="transmembrane region" description="Helical" evidence="1">
    <location>
        <begin position="81"/>
        <end position="99"/>
    </location>
</feature>
<dbReference type="Pfam" id="PF09925">
    <property type="entry name" value="DUF2157"/>
    <property type="match status" value="1"/>
</dbReference>
<keyword evidence="1" id="KW-1133">Transmembrane helix</keyword>
<evidence type="ECO:0000313" key="3">
    <source>
        <dbReference type="EMBL" id="MCM1981629.1"/>
    </source>
</evidence>
<organism evidence="3 4">
    <name type="scientific">Lyngbya confervoides BDU141951</name>
    <dbReference type="NCBI Taxonomy" id="1574623"/>
    <lineage>
        <taxon>Bacteria</taxon>
        <taxon>Bacillati</taxon>
        <taxon>Cyanobacteriota</taxon>
        <taxon>Cyanophyceae</taxon>
        <taxon>Oscillatoriophycideae</taxon>
        <taxon>Oscillatoriales</taxon>
        <taxon>Microcoleaceae</taxon>
        <taxon>Lyngbya</taxon>
    </lineage>
</organism>
<feature type="transmembrane region" description="Helical" evidence="1">
    <location>
        <begin position="142"/>
        <end position="171"/>
    </location>
</feature>
<dbReference type="AlphaFoldDB" id="A0ABD4SZC0"/>
<evidence type="ECO:0000259" key="2">
    <source>
        <dbReference type="Pfam" id="PF09925"/>
    </source>
</evidence>
<dbReference type="InterPro" id="IPR018677">
    <property type="entry name" value="DUF2157"/>
</dbReference>
<evidence type="ECO:0000313" key="4">
    <source>
        <dbReference type="Proteomes" id="UP000031561"/>
    </source>
</evidence>
<evidence type="ECO:0000256" key="1">
    <source>
        <dbReference type="SAM" id="Phobius"/>
    </source>
</evidence>
<reference evidence="3 4" key="1">
    <citation type="journal article" date="2015" name="Genome Announc.">
        <title>Draft Genome Sequence of Filamentous Marine Cyanobacterium Lyngbya confervoides Strain BDU141951.</title>
        <authorList>
            <person name="Chandrababunaidu M.M."/>
            <person name="Sen D."/>
            <person name="Tripathy S."/>
        </authorList>
    </citation>
    <scope>NUCLEOTIDE SEQUENCE [LARGE SCALE GENOMIC DNA]</scope>
    <source>
        <strain evidence="3 4">BDU141951</strain>
    </source>
</reference>
<feature type="transmembrane region" description="Helical" evidence="1">
    <location>
        <begin position="48"/>
        <end position="69"/>
    </location>
</feature>
<dbReference type="Proteomes" id="UP000031561">
    <property type="component" value="Unassembled WGS sequence"/>
</dbReference>
<proteinExistence type="predicted"/>
<sequence>MGTEKFRRQLREEAEQWWQDGLIDAALYEQLADRYQFKSIETATSLRFIAILLGLGGILLGLGAITFVAANWQDWSRSVRVILLLSLFLGINSTGFFLWRQPGRQRLGQGLLLTGSLVLGANLGLMSQMFHQSGFLYELLLIWSLGVLGMAYGLRLTSLGVVAWGLMLISYGHWFLDGRLRDFQIIDTANAQVKYPRRQSTIWT</sequence>
<keyword evidence="1" id="KW-0812">Transmembrane</keyword>
<accession>A0ABD4SZC0</accession>
<comment type="caution">
    <text evidence="3">The sequence shown here is derived from an EMBL/GenBank/DDBJ whole genome shotgun (WGS) entry which is preliminary data.</text>
</comment>
<gene>
    <name evidence="3" type="ORF">QQ91_0002125</name>
</gene>
<name>A0ABD4SZC0_9CYAN</name>
<dbReference type="RefSeq" id="WP_166283843.1">
    <property type="nucleotide sequence ID" value="NZ_JTHE03000014.1"/>
</dbReference>
<feature type="non-terminal residue" evidence="3">
    <location>
        <position position="204"/>
    </location>
</feature>
<feature type="domain" description="DUF2157" evidence="2">
    <location>
        <begin position="15"/>
        <end position="159"/>
    </location>
</feature>
<protein>
    <submittedName>
        <fullName evidence="3">DUF2157 domain-containing protein</fullName>
    </submittedName>
</protein>
<keyword evidence="4" id="KW-1185">Reference proteome</keyword>
<feature type="transmembrane region" description="Helical" evidence="1">
    <location>
        <begin position="111"/>
        <end position="130"/>
    </location>
</feature>
<dbReference type="EMBL" id="JTHE03000014">
    <property type="protein sequence ID" value="MCM1981629.1"/>
    <property type="molecule type" value="Genomic_DNA"/>
</dbReference>